<sequence length="958" mass="101266">MPADIGTRLARLEQQLRAVIRAPKLVNASIEDGTVEVYDKDGSLRALVGQQPDGTHGVTAVNAPPPPAPSIPQVVPVLGAVTVSWDGTFRSAQAGPLDFSRIEVHASPTAPFEPRAGTLQGSIESPQGGSFTIPTKQPVHIRLVARNTSGAPSVASDTLGPIGPAAVDQSVLDGALADATSQRFADTMRDPRGWKQLCSGKDASWSIRSGVTDALQGPTVLEAVGQVQLCAATRIAFDPDTLYRVSARVRSTAQAPEGPGAVYIGLIGYGADGAVMVNRNGEDSPGSQHYMACHGKTLVASDGWTTYTGYVRGRTIAGAAAPAGDFPDPRAPAPVHTDVRFVRPMLWLNYGRGTASVMQADSMFVEALRTGVVGPDNLTGGAVTTPAIADGAITVDKLRIGATGNLAPDPSFETGHTEQMIKQLAIDWATVEAGGNLSPTALRINAAAEGESRVISFDPFPVAPGEPFWLGTDLRCSTDWAGKDAAITLAWQGSDGQTISSGTISGNPAADNQWRRVSGTVRAPANAVRAVLRIGALNGTAGSVWFDNVECRPLMSSATAGERAELAPDGVRLFDKDGEQVVSLVTGEANYLTLASSKGRPVASISEEGRAGFQSLTVAEELTWRGDSLATHLAQLPRGIQAINTQTSAAVTTTSGVEMGWVELACQIDPMRMYRIVMETYVDPEGDGGEMLFWLRTGGPNPPTVKSRQIHSHVMPLRGEGWSKAHMELTCPGSALGAGTHRLLTSFMVRWGPTGQKLRMVSGDGYPSVLYVEDIGPAIPNTGGLNTGGAALPPPKPNPTRYTKEYTASWSGSYANRSSYNSYYGNQMMQGYYSGTNGIQASLVGFPAALRNDLAGAKIESVQLYLYFEHWYANSGGTAVIKAHGHNSRPSTFSSDGGSVLVNWGRNEGKWVDISSIFDEARWRGIALDPASNSSTYYGRAQGVGQANTPRLRVVYTK</sequence>
<dbReference type="EMBL" id="BNDY01000017">
    <property type="protein sequence ID" value="GHI41177.1"/>
    <property type="molecule type" value="Genomic_DNA"/>
</dbReference>
<dbReference type="Gene3D" id="2.60.120.260">
    <property type="entry name" value="Galactose-binding domain-like"/>
    <property type="match status" value="1"/>
</dbReference>
<gene>
    <name evidence="1" type="ORF">Sviol_55850</name>
</gene>
<keyword evidence="2" id="KW-1185">Reference proteome</keyword>
<evidence type="ECO:0008006" key="3">
    <source>
        <dbReference type="Google" id="ProtNLM"/>
    </source>
</evidence>
<comment type="caution">
    <text evidence="1">The sequence shown here is derived from an EMBL/GenBank/DDBJ whole genome shotgun (WGS) entry which is preliminary data.</text>
</comment>
<name>A0ABQ3QVB2_9ACTN</name>
<dbReference type="RefSeq" id="WP_189970298.1">
    <property type="nucleotide sequence ID" value="NZ_BMUA01000034.1"/>
</dbReference>
<dbReference type="Proteomes" id="UP001050808">
    <property type="component" value="Unassembled WGS sequence"/>
</dbReference>
<evidence type="ECO:0000313" key="1">
    <source>
        <dbReference type="EMBL" id="GHI41177.1"/>
    </source>
</evidence>
<reference evidence="1" key="1">
    <citation type="submission" date="2024-05" db="EMBL/GenBank/DDBJ databases">
        <title>Whole genome shotgun sequence of Streptomyces violascens NBRC 12920.</title>
        <authorList>
            <person name="Komaki H."/>
            <person name="Tamura T."/>
        </authorList>
    </citation>
    <scope>NUCLEOTIDE SEQUENCE</scope>
    <source>
        <strain evidence="1">NBRC 12920</strain>
    </source>
</reference>
<evidence type="ECO:0000313" key="2">
    <source>
        <dbReference type="Proteomes" id="UP001050808"/>
    </source>
</evidence>
<accession>A0ABQ3QVB2</accession>
<protein>
    <recommendedName>
        <fullName evidence="3">Minor tail protein</fullName>
    </recommendedName>
</protein>
<organism evidence="1 2">
    <name type="scientific">Streptomyces violascens</name>
    <dbReference type="NCBI Taxonomy" id="67381"/>
    <lineage>
        <taxon>Bacteria</taxon>
        <taxon>Bacillati</taxon>
        <taxon>Actinomycetota</taxon>
        <taxon>Actinomycetes</taxon>
        <taxon>Kitasatosporales</taxon>
        <taxon>Streptomycetaceae</taxon>
        <taxon>Streptomyces</taxon>
    </lineage>
</organism>
<proteinExistence type="predicted"/>